<dbReference type="GO" id="GO:0003677">
    <property type="term" value="F:DNA binding"/>
    <property type="evidence" value="ECO:0007669"/>
    <property type="project" value="UniProtKB-UniRule"/>
</dbReference>
<accession>A0A7C2K6L9</accession>
<dbReference type="AlphaFoldDB" id="A0A7C2K6L9"/>
<reference evidence="3" key="1">
    <citation type="journal article" date="2020" name="mSystems">
        <title>Genome- and Community-Level Interaction Insights into Carbon Utilization and Element Cycling Functions of Hydrothermarchaeota in Hydrothermal Sediment.</title>
        <authorList>
            <person name="Zhou Z."/>
            <person name="Liu Y."/>
            <person name="Xu W."/>
            <person name="Pan J."/>
            <person name="Luo Z.H."/>
            <person name="Li M."/>
        </authorList>
    </citation>
    <scope>NUCLEOTIDE SEQUENCE [LARGE SCALE GENOMIC DNA]</scope>
    <source>
        <strain evidence="3">SpSt-34</strain>
    </source>
</reference>
<keyword evidence="1" id="KW-0238">DNA-binding</keyword>
<protein>
    <recommendedName>
        <fullName evidence="2">SpoVT-AbrB domain-containing protein</fullName>
    </recommendedName>
</protein>
<dbReference type="Gene3D" id="2.10.260.10">
    <property type="match status" value="1"/>
</dbReference>
<dbReference type="SUPFAM" id="SSF89447">
    <property type="entry name" value="AbrB/MazE/MraZ-like"/>
    <property type="match status" value="1"/>
</dbReference>
<dbReference type="InterPro" id="IPR037914">
    <property type="entry name" value="SpoVT-AbrB_sf"/>
</dbReference>
<organism evidence="3">
    <name type="scientific">candidate division WOR-3 bacterium</name>
    <dbReference type="NCBI Taxonomy" id="2052148"/>
    <lineage>
        <taxon>Bacteria</taxon>
        <taxon>Bacteria division WOR-3</taxon>
    </lineage>
</organism>
<comment type="caution">
    <text evidence="3">The sequence shown here is derived from an EMBL/GenBank/DDBJ whole genome shotgun (WGS) entry which is preliminary data.</text>
</comment>
<sequence>MQKSRVGSKGELFPPKEIREKLGLKAYTRVIYKVEDGRLIVEPVPSIEEILKEPTFVEVNLEEFHKFRKELSQKAET</sequence>
<dbReference type="NCBIfam" id="TIGR01439">
    <property type="entry name" value="lp_hng_hel_AbrB"/>
    <property type="match status" value="1"/>
</dbReference>
<name>A0A7C2K6L9_UNCW3</name>
<feature type="domain" description="SpoVT-AbrB" evidence="2">
    <location>
        <begin position="1"/>
        <end position="46"/>
    </location>
</feature>
<dbReference type="SMART" id="SM00966">
    <property type="entry name" value="SpoVT_AbrB"/>
    <property type="match status" value="1"/>
</dbReference>
<proteinExistence type="predicted"/>
<gene>
    <name evidence="3" type="ORF">ENQ77_10040</name>
</gene>
<evidence type="ECO:0000259" key="2">
    <source>
        <dbReference type="PROSITE" id="PS51740"/>
    </source>
</evidence>
<dbReference type="InterPro" id="IPR007159">
    <property type="entry name" value="SpoVT-AbrB_dom"/>
</dbReference>
<dbReference type="Pfam" id="PF04014">
    <property type="entry name" value="MazE_antitoxin"/>
    <property type="match status" value="1"/>
</dbReference>
<dbReference type="EMBL" id="DSOL01000286">
    <property type="protein sequence ID" value="HEN28963.1"/>
    <property type="molecule type" value="Genomic_DNA"/>
</dbReference>
<dbReference type="PROSITE" id="PS51740">
    <property type="entry name" value="SPOVT_ABRB"/>
    <property type="match status" value="1"/>
</dbReference>
<evidence type="ECO:0000313" key="3">
    <source>
        <dbReference type="EMBL" id="HEN28963.1"/>
    </source>
</evidence>
<evidence type="ECO:0000256" key="1">
    <source>
        <dbReference type="PROSITE-ProRule" id="PRU01076"/>
    </source>
</evidence>